<accession>A0ABU3WZ38</accession>
<name>A0ABU3WZ38_9EURY</name>
<reference evidence="1 2" key="1">
    <citation type="submission" date="2019-10" db="EMBL/GenBank/DDBJ databases">
        <title>Isolation and characterization of Methanoculleus sp. Wushi-C6 from a hot spring well.</title>
        <authorList>
            <person name="Chen S.-C."/>
            <person name="Lan Z.-H."/>
            <person name="You Y.-T."/>
            <person name="Lai M.-C."/>
        </authorList>
    </citation>
    <scope>NUCLEOTIDE SEQUENCE [LARGE SCALE GENOMIC DNA]</scope>
    <source>
        <strain evidence="1 2">Wushi-C6</strain>
    </source>
</reference>
<dbReference type="EMBL" id="WBKO01000001">
    <property type="protein sequence ID" value="MDV2481064.1"/>
    <property type="molecule type" value="Genomic_DNA"/>
</dbReference>
<protein>
    <submittedName>
        <fullName evidence="1">Uncharacterized protein</fullName>
    </submittedName>
</protein>
<dbReference type="RefSeq" id="WP_317064054.1">
    <property type="nucleotide sequence ID" value="NZ_WBKO01000001.1"/>
</dbReference>
<dbReference type="Proteomes" id="UP001281203">
    <property type="component" value="Unassembled WGS sequence"/>
</dbReference>
<sequence length="70" mass="7553">MDDTGVGIIGGSWVARGILTGNLPERVITSGASPAIEIAGRHRRSDLRASTVSSCFIPRQYRLDELLEGR</sequence>
<comment type="caution">
    <text evidence="1">The sequence shown here is derived from an EMBL/GenBank/DDBJ whole genome shotgun (WGS) entry which is preliminary data.</text>
</comment>
<evidence type="ECO:0000313" key="1">
    <source>
        <dbReference type="EMBL" id="MDV2481064.1"/>
    </source>
</evidence>
<proteinExistence type="predicted"/>
<organism evidence="1 2">
    <name type="scientific">Methanoculleus caldifontis</name>
    <dbReference type="NCBI Taxonomy" id="2651577"/>
    <lineage>
        <taxon>Archaea</taxon>
        <taxon>Methanobacteriati</taxon>
        <taxon>Methanobacteriota</taxon>
        <taxon>Stenosarchaea group</taxon>
        <taxon>Methanomicrobia</taxon>
        <taxon>Methanomicrobiales</taxon>
        <taxon>Methanomicrobiaceae</taxon>
        <taxon>Methanoculleus</taxon>
    </lineage>
</organism>
<keyword evidence="2" id="KW-1185">Reference proteome</keyword>
<gene>
    <name evidence="1" type="ORF">F8E02_03375</name>
</gene>
<evidence type="ECO:0000313" key="2">
    <source>
        <dbReference type="Proteomes" id="UP001281203"/>
    </source>
</evidence>